<dbReference type="Proteomes" id="UP000220922">
    <property type="component" value="Unassembled WGS sequence"/>
</dbReference>
<evidence type="ECO:0000256" key="2">
    <source>
        <dbReference type="ARBA" id="ARBA00022531"/>
    </source>
</evidence>
<comment type="caution">
    <text evidence="8">The sequence shown here is derived from an EMBL/GenBank/DDBJ whole genome shotgun (WGS) entry which is preliminary data.</text>
</comment>
<evidence type="ECO:0000256" key="3">
    <source>
        <dbReference type="ARBA" id="ARBA00023002"/>
    </source>
</evidence>
<accession>A0A2H3KK91</accession>
<organism evidence="8 9">
    <name type="scientific">Candidatus Chloroploca asiatica</name>
    <dbReference type="NCBI Taxonomy" id="1506545"/>
    <lineage>
        <taxon>Bacteria</taxon>
        <taxon>Bacillati</taxon>
        <taxon>Chloroflexota</taxon>
        <taxon>Chloroflexia</taxon>
        <taxon>Chloroflexales</taxon>
        <taxon>Chloroflexineae</taxon>
        <taxon>Oscillochloridaceae</taxon>
        <taxon>Candidatus Chloroploca</taxon>
    </lineage>
</organism>
<reference evidence="8 9" key="1">
    <citation type="submission" date="2016-05" db="EMBL/GenBank/DDBJ databases">
        <authorList>
            <person name="Lavstsen T."/>
            <person name="Jespersen J.S."/>
        </authorList>
    </citation>
    <scope>NUCLEOTIDE SEQUENCE [LARGE SCALE GENOMIC DNA]</scope>
    <source>
        <strain evidence="8 9">B7-9</strain>
    </source>
</reference>
<gene>
    <name evidence="8" type="ORF">A9Q02_15740</name>
</gene>
<evidence type="ECO:0000256" key="1">
    <source>
        <dbReference type="ARBA" id="ARBA00004800"/>
    </source>
</evidence>
<proteinExistence type="predicted"/>
<dbReference type="Pfam" id="PF08369">
    <property type="entry name" value="PCP_red"/>
    <property type="match status" value="1"/>
</dbReference>
<dbReference type="InterPro" id="IPR016209">
    <property type="entry name" value="Protochlorophyllide_Rdtase"/>
</dbReference>
<dbReference type="PANTHER" id="PTHR33712">
    <property type="entry name" value="LIGHT-INDEPENDENT PROTOCHLOROPHYLLIDE REDUCTASE SUBUNIT B"/>
    <property type="match status" value="1"/>
</dbReference>
<dbReference type="GO" id="GO:0030494">
    <property type="term" value="P:bacteriochlorophyll biosynthetic process"/>
    <property type="evidence" value="ECO:0007669"/>
    <property type="project" value="UniProtKB-UniPathway"/>
</dbReference>
<evidence type="ECO:0000256" key="4">
    <source>
        <dbReference type="ARBA" id="ARBA00023171"/>
    </source>
</evidence>
<sequence length="506" mass="55727">MTIQLIRDISDSSSYWGASWVFGCFPDIHIVCDAPIGCYNLLGMAVTDYTDALPHMDNLTPTSIREEDVINGTAKALIRTIDDLRTIGSLEGKRLVVVSTAESEMISADHGRLVAQIDPEARFFWSQSLEQDEWTGRDRALLFAWEEYGRPFVAPESPPRSPKLVNILGPSLGCFNAPADLHEVRRLITGIGGEINLVYPYEGSIAATPHLADAAVNVVLYREFGEPLAQALERPYLFAPFGVFGTTAFLRELGALIGTPTAEVEAFIEREKRTTLQPVWDLWRGPQSDWFATVDCAIVGGRSYVEGLRQLLGEELGMKIAWSSGRPRRDDEPDNIEIRKRLHTKAPAFVFGSINEKIYLAEANARATHYIPSTFPGPVVRRTTGTPFMGYAGAANIMQELVNRFYDMVFNFLPVETIKPPSGPGGPPQGPPPGPPPTNADKEAASRTMPWSTEATERLNAAIEQVPFLARISASRSLRQAAESMARTRGLTEVSLPIIEEAIRQG</sequence>
<dbReference type="AlphaFoldDB" id="A0A2H3KK91"/>
<keyword evidence="9" id="KW-1185">Reference proteome</keyword>
<feature type="domain" description="Nitrogenase/oxidoreductase component 1" evidence="6">
    <location>
        <begin position="14"/>
        <end position="405"/>
    </location>
</feature>
<name>A0A2H3KK91_9CHLR</name>
<feature type="domain" description="Light-independent protochlorophyllide reductase subunit B-like C-terminal" evidence="7">
    <location>
        <begin position="451"/>
        <end position="502"/>
    </location>
</feature>
<dbReference type="PROSITE" id="PS51257">
    <property type="entry name" value="PROKAR_LIPOPROTEIN"/>
    <property type="match status" value="1"/>
</dbReference>
<protein>
    <submittedName>
        <fullName evidence="8">Chlorophyllide reductase subunit Z</fullName>
    </submittedName>
</protein>
<dbReference type="EMBL" id="LYXE01000103">
    <property type="protein sequence ID" value="PDV98335.1"/>
    <property type="molecule type" value="Genomic_DNA"/>
</dbReference>
<dbReference type="GO" id="GO:0016730">
    <property type="term" value="F:oxidoreductase activity, acting on iron-sulfur proteins as donors"/>
    <property type="evidence" value="ECO:0007669"/>
    <property type="project" value="InterPro"/>
</dbReference>
<dbReference type="InterPro" id="IPR050152">
    <property type="entry name" value="ChlB/BchB/BchZ"/>
</dbReference>
<evidence type="ECO:0000259" key="6">
    <source>
        <dbReference type="Pfam" id="PF00148"/>
    </source>
</evidence>
<evidence type="ECO:0000259" key="7">
    <source>
        <dbReference type="Pfam" id="PF08369"/>
    </source>
</evidence>
<evidence type="ECO:0000313" key="9">
    <source>
        <dbReference type="Proteomes" id="UP000220922"/>
    </source>
</evidence>
<keyword evidence="3" id="KW-0560">Oxidoreductase</keyword>
<dbReference type="PIRSF" id="PIRSF000163">
    <property type="entry name" value="PCP_ChlB"/>
    <property type="match status" value="1"/>
</dbReference>
<dbReference type="UniPathway" id="UPA00669"/>
<dbReference type="InterPro" id="IPR013580">
    <property type="entry name" value="LI-POR_suB-like_C"/>
</dbReference>
<keyword evidence="2" id="KW-0602">Photosynthesis</keyword>
<dbReference type="PANTHER" id="PTHR33712:SF7">
    <property type="entry name" value="LIGHT-INDEPENDENT PROTOCHLOROPHYLLIDE REDUCTASE SUBUNIT B"/>
    <property type="match status" value="1"/>
</dbReference>
<evidence type="ECO:0000313" key="8">
    <source>
        <dbReference type="EMBL" id="PDV98335.1"/>
    </source>
</evidence>
<dbReference type="RefSeq" id="WP_097653588.1">
    <property type="nucleotide sequence ID" value="NZ_LYXE01000103.1"/>
</dbReference>
<dbReference type="Gene3D" id="3.40.50.1980">
    <property type="entry name" value="Nitrogenase molybdenum iron protein domain"/>
    <property type="match status" value="2"/>
</dbReference>
<dbReference type="Pfam" id="PF00148">
    <property type="entry name" value="Oxidored_nitro"/>
    <property type="match status" value="1"/>
</dbReference>
<feature type="compositionally biased region" description="Pro residues" evidence="5">
    <location>
        <begin position="421"/>
        <end position="438"/>
    </location>
</feature>
<dbReference type="OrthoDB" id="3199475at2"/>
<dbReference type="InterPro" id="IPR000510">
    <property type="entry name" value="Nase/OxRdtase_comp1"/>
</dbReference>
<dbReference type="SUPFAM" id="SSF53807">
    <property type="entry name" value="Helical backbone' metal receptor"/>
    <property type="match status" value="1"/>
</dbReference>
<evidence type="ECO:0000256" key="5">
    <source>
        <dbReference type="SAM" id="MobiDB-lite"/>
    </source>
</evidence>
<feature type="region of interest" description="Disordered" evidence="5">
    <location>
        <begin position="419"/>
        <end position="451"/>
    </location>
</feature>
<dbReference type="GO" id="GO:0015979">
    <property type="term" value="P:photosynthesis"/>
    <property type="evidence" value="ECO:0007669"/>
    <property type="project" value="UniProtKB-KW"/>
</dbReference>
<keyword evidence="4" id="KW-0149">Chlorophyll biosynthesis</keyword>
<comment type="pathway">
    <text evidence="1">Porphyrin-containing compound metabolism; bacteriochlorophyll biosynthesis.</text>
</comment>